<evidence type="ECO:0000259" key="6">
    <source>
        <dbReference type="Pfam" id="PF13439"/>
    </source>
</evidence>
<feature type="domain" description="Glycosyltransferase 2-like" evidence="5">
    <location>
        <begin position="213"/>
        <end position="372"/>
    </location>
</feature>
<evidence type="ECO:0000256" key="1">
    <source>
        <dbReference type="ARBA" id="ARBA00006739"/>
    </source>
</evidence>
<dbReference type="Pfam" id="PF00534">
    <property type="entry name" value="Glycos_transf_1"/>
    <property type="match status" value="1"/>
</dbReference>
<dbReference type="SUPFAM" id="SSF53448">
    <property type="entry name" value="Nucleotide-diphospho-sugar transferases"/>
    <property type="match status" value="2"/>
</dbReference>
<dbReference type="GO" id="GO:0016757">
    <property type="term" value="F:glycosyltransferase activity"/>
    <property type="evidence" value="ECO:0007669"/>
    <property type="project" value="InterPro"/>
</dbReference>
<name>A0A6C2YP62_9BACT</name>
<feature type="domain" description="Glycosyltransferase subfamily 4-like N-terminal" evidence="6">
    <location>
        <begin position="769"/>
        <end position="935"/>
    </location>
</feature>
<gene>
    <name evidence="7" type="ORF">GMBLW1_07340</name>
</gene>
<dbReference type="CDD" id="cd04184">
    <property type="entry name" value="GT2_RfbC_Mx_like"/>
    <property type="match status" value="1"/>
</dbReference>
<sequence>MTPIESATAEIVRPTSSELFLEWFSDPFSDIPLLGVGSEWRGPATTATLQMEVCVDGQPRAIVPVTTRPAEVADQMIFHASVHFPRELGSERIQVRIGTTERMQSVADVSVSEIGNRRAPTPPAKSFLRKNLGRAKRTTKLLAAAILGDAVARHRVGDLATRIQRRLMGKLLRRPGRGPIPHDGFVRHTALTPAMLDEMRQLAKGFAYRPKISIIMPVYNVEARWLEAAVQSVFDQVYDNWELCIADDASTKPETRRALKRLPLDPRIQLVMRPKNGHICAASNSAAGQASGTFVALLDNDDMLAPHALFEIVALLQQHPEADLIYSDEDKIDEQNRRFDPQFKPDWSPEMFLAYNYINHFTCMRRVLFEKVGRFRLGYEGSQDHDLLLRVIGETDRIFHIPKILYHWRAIAESTASSAGVKPFVHLSGRKAVEDHLFRHRIDAELEQPTIAKRLNLPINQFRWPERTAPVAILLRANATLEVLRKSLDALVTAMRHPQDRLIVLIPDQANRDQLRGLVGTYTDRDPRICGMIVPAAGNQAEQWNDCIAELTEPYVLLLDAGLVPSDDRWLTQLVGYATLPGVGAVGPIQRAMDGTLLHAGLVLNLRDGIAPAYAFHGLPEQSVSYYFQAEIHRAVAAMPASALLISRKAFDAVGGFHAEHYGHGLFDVDFGMRLADAGYRSLSIGGVEFRSLIERTADDSNERNDRPSELLAFRKQYQRRADRYYNPNLSARWSFRPEVDGPLPELPSFRTPPKQVLFITHNLNNTEGAPRYLFEIMDGLNRRQSVQSTLYSPMDGKGRRTMDAMQIPVVVDESPVSPRFIDMQWDVGTYRAYQQRTTRLLKQLAPDVVVANTLLSFPIVEAAARLRIPSVWIIHESYSESQLRQLMSPYAKDRCEQAFQLASRVIPASHDTAQLFQRLNVKNNIQVIHNGLDVTPFDREIAALTRAEAATQVPGPMNRQRIIAVGTVIERKGQHLLVEAAKRLRDKRDDFSIYLIGARQGLHYSQYVGHLIAHYGLQDHVFLIPETDQIRAFFRSADLFVCTSHMETFSRAVLEAQAYGLPIVSTPCQGVPEQVFWNQHALQFARHDADGLADRLEQLLSNPALRAQFAQESRSAFENHLNYSEMLDRYETVILSVARHGSRARQVAPRLARVGPTARV</sequence>
<evidence type="ECO:0000313" key="8">
    <source>
        <dbReference type="Proteomes" id="UP000464378"/>
    </source>
</evidence>
<feature type="domain" description="Glycosyltransferase 2-like" evidence="5">
    <location>
        <begin position="482"/>
        <end position="591"/>
    </location>
</feature>
<evidence type="ECO:0008006" key="9">
    <source>
        <dbReference type="Google" id="ProtNLM"/>
    </source>
</evidence>
<dbReference type="InterPro" id="IPR050834">
    <property type="entry name" value="Glycosyltransf_2"/>
</dbReference>
<evidence type="ECO:0000259" key="4">
    <source>
        <dbReference type="Pfam" id="PF00534"/>
    </source>
</evidence>
<dbReference type="InterPro" id="IPR028098">
    <property type="entry name" value="Glyco_trans_4-like_N"/>
</dbReference>
<reference evidence="7" key="1">
    <citation type="submission" date="2019-04" db="EMBL/GenBank/DDBJ databases">
        <authorList>
            <consortium name="Science for Life Laboratories"/>
        </authorList>
    </citation>
    <scope>NUCLEOTIDE SEQUENCE</scope>
    <source>
        <strain evidence="7">MBLW1</strain>
    </source>
</reference>
<evidence type="ECO:0000313" key="7">
    <source>
        <dbReference type="EMBL" id="VIP03226.1"/>
    </source>
</evidence>
<proteinExistence type="inferred from homology"/>
<keyword evidence="8" id="KW-1185">Reference proteome</keyword>
<dbReference type="GO" id="GO:0044010">
    <property type="term" value="P:single-species biofilm formation"/>
    <property type="evidence" value="ECO:0007669"/>
    <property type="project" value="TreeGrafter"/>
</dbReference>
<feature type="domain" description="Glycosyl transferase family 1" evidence="4">
    <location>
        <begin position="957"/>
        <end position="1115"/>
    </location>
</feature>
<keyword evidence="2" id="KW-0328">Glycosyltransferase</keyword>
<dbReference type="PANTHER" id="PTHR43685">
    <property type="entry name" value="GLYCOSYLTRANSFERASE"/>
    <property type="match status" value="1"/>
</dbReference>
<evidence type="ECO:0000259" key="5">
    <source>
        <dbReference type="Pfam" id="PF00535"/>
    </source>
</evidence>
<dbReference type="EMBL" id="LR593887">
    <property type="protein sequence ID" value="VTS03765.1"/>
    <property type="molecule type" value="Genomic_DNA"/>
</dbReference>
<evidence type="ECO:0000256" key="3">
    <source>
        <dbReference type="ARBA" id="ARBA00022679"/>
    </source>
</evidence>
<dbReference type="InParanoid" id="A0A6C2YP62"/>
<evidence type="ECO:0000256" key="2">
    <source>
        <dbReference type="ARBA" id="ARBA00022676"/>
    </source>
</evidence>
<protein>
    <recommendedName>
        <fullName evidence="9">Glycosyltransferase 2-like domain-containing protein</fullName>
    </recommendedName>
</protein>
<dbReference type="Pfam" id="PF13439">
    <property type="entry name" value="Glyco_transf_4"/>
    <property type="match status" value="1"/>
</dbReference>
<dbReference type="CDD" id="cd03801">
    <property type="entry name" value="GT4_PimA-like"/>
    <property type="match status" value="1"/>
</dbReference>
<dbReference type="Gene3D" id="3.90.550.10">
    <property type="entry name" value="Spore Coat Polysaccharide Biosynthesis Protein SpsA, Chain A"/>
    <property type="match status" value="2"/>
</dbReference>
<accession>A0A6C2YP62</accession>
<dbReference type="InterPro" id="IPR029044">
    <property type="entry name" value="Nucleotide-diphossugar_trans"/>
</dbReference>
<dbReference type="PANTHER" id="PTHR43685:SF5">
    <property type="entry name" value="GLYCOSYLTRANSFERASE EPSE-RELATED"/>
    <property type="match status" value="1"/>
</dbReference>
<dbReference type="AlphaFoldDB" id="A0A6C2YP62"/>
<dbReference type="EMBL" id="LR586016">
    <property type="protein sequence ID" value="VIP03226.1"/>
    <property type="molecule type" value="Genomic_DNA"/>
</dbReference>
<dbReference type="Gene3D" id="3.40.50.2000">
    <property type="entry name" value="Glycogen Phosphorylase B"/>
    <property type="match status" value="2"/>
</dbReference>
<dbReference type="Pfam" id="PF00535">
    <property type="entry name" value="Glycos_transf_2"/>
    <property type="match status" value="2"/>
</dbReference>
<dbReference type="RefSeq" id="WP_162658315.1">
    <property type="nucleotide sequence ID" value="NZ_LR593887.1"/>
</dbReference>
<dbReference type="InterPro" id="IPR001296">
    <property type="entry name" value="Glyco_trans_1"/>
</dbReference>
<keyword evidence="3 7" id="KW-0808">Transferase</keyword>
<dbReference type="InterPro" id="IPR001173">
    <property type="entry name" value="Glyco_trans_2-like"/>
</dbReference>
<dbReference type="KEGG" id="tim:GMBLW1_07340"/>
<dbReference type="Proteomes" id="UP000464378">
    <property type="component" value="Chromosome"/>
</dbReference>
<dbReference type="SUPFAM" id="SSF53756">
    <property type="entry name" value="UDP-Glycosyltransferase/glycogen phosphorylase"/>
    <property type="match status" value="1"/>
</dbReference>
<organism evidence="7">
    <name type="scientific">Tuwongella immobilis</name>
    <dbReference type="NCBI Taxonomy" id="692036"/>
    <lineage>
        <taxon>Bacteria</taxon>
        <taxon>Pseudomonadati</taxon>
        <taxon>Planctomycetota</taxon>
        <taxon>Planctomycetia</taxon>
        <taxon>Gemmatales</taxon>
        <taxon>Gemmataceae</taxon>
        <taxon>Tuwongella</taxon>
    </lineage>
</organism>
<comment type="similarity">
    <text evidence="1">Belongs to the glycosyltransferase 2 family.</text>
</comment>